<dbReference type="GO" id="GO:0005634">
    <property type="term" value="C:nucleus"/>
    <property type="evidence" value="ECO:0007669"/>
    <property type="project" value="UniProtKB-SubCell"/>
</dbReference>
<dbReference type="PROSITE" id="PS51667">
    <property type="entry name" value="WRC"/>
    <property type="match status" value="1"/>
</dbReference>
<keyword evidence="10" id="KW-1185">Reference proteome</keyword>
<evidence type="ECO:0000256" key="1">
    <source>
        <dbReference type="ARBA" id="ARBA00004123"/>
    </source>
</evidence>
<dbReference type="InterPro" id="IPR014977">
    <property type="entry name" value="WRC_dom"/>
</dbReference>
<comment type="subcellular location">
    <subcellularLocation>
        <location evidence="1 4 5">Nucleus</location>
    </subcellularLocation>
</comment>
<dbReference type="InterPro" id="IPR031137">
    <property type="entry name" value="GRF"/>
</dbReference>
<feature type="compositionally biased region" description="Low complexity" evidence="6">
    <location>
        <begin position="256"/>
        <end position="266"/>
    </location>
</feature>
<gene>
    <name evidence="9" type="ORF">SHERM_11276</name>
</gene>
<dbReference type="GO" id="GO:0099402">
    <property type="term" value="P:plant organ development"/>
    <property type="evidence" value="ECO:0007669"/>
    <property type="project" value="UniProtKB-ARBA"/>
</dbReference>
<dbReference type="AlphaFoldDB" id="A0A9N7R3M4"/>
<keyword evidence="5" id="KW-0804">Transcription</keyword>
<dbReference type="Proteomes" id="UP001153555">
    <property type="component" value="Unassembled WGS sequence"/>
</dbReference>
<dbReference type="InterPro" id="IPR014978">
    <property type="entry name" value="Gln-Leu-Gln_QLQ"/>
</dbReference>
<proteinExistence type="inferred from homology"/>
<protein>
    <recommendedName>
        <fullName evidence="5">Growth-regulating factor</fullName>
    </recommendedName>
</protein>
<evidence type="ECO:0000259" key="7">
    <source>
        <dbReference type="PROSITE" id="PS51666"/>
    </source>
</evidence>
<feature type="region of interest" description="Disordered" evidence="6">
    <location>
        <begin position="236"/>
        <end position="287"/>
    </location>
</feature>
<evidence type="ECO:0000259" key="8">
    <source>
        <dbReference type="PROSITE" id="PS51667"/>
    </source>
</evidence>
<dbReference type="PROSITE" id="PS51666">
    <property type="entry name" value="QLQ"/>
    <property type="match status" value="1"/>
</dbReference>
<name>A0A9N7R3M4_STRHE</name>
<dbReference type="SMART" id="SM00951">
    <property type="entry name" value="QLQ"/>
    <property type="match status" value="1"/>
</dbReference>
<dbReference type="Pfam" id="PF08879">
    <property type="entry name" value="WRC"/>
    <property type="match status" value="1"/>
</dbReference>
<evidence type="ECO:0000256" key="2">
    <source>
        <dbReference type="ARBA" id="ARBA00008122"/>
    </source>
</evidence>
<feature type="domain" description="WRC" evidence="8">
    <location>
        <begin position="205"/>
        <end position="249"/>
    </location>
</feature>
<organism evidence="9 10">
    <name type="scientific">Striga hermonthica</name>
    <name type="common">Purple witchweed</name>
    <name type="synonym">Buchnera hermonthica</name>
    <dbReference type="NCBI Taxonomy" id="68872"/>
    <lineage>
        <taxon>Eukaryota</taxon>
        <taxon>Viridiplantae</taxon>
        <taxon>Streptophyta</taxon>
        <taxon>Embryophyta</taxon>
        <taxon>Tracheophyta</taxon>
        <taxon>Spermatophyta</taxon>
        <taxon>Magnoliopsida</taxon>
        <taxon>eudicotyledons</taxon>
        <taxon>Gunneridae</taxon>
        <taxon>Pentapetalae</taxon>
        <taxon>asterids</taxon>
        <taxon>lamiids</taxon>
        <taxon>Lamiales</taxon>
        <taxon>Orobanchaceae</taxon>
        <taxon>Buchnereae</taxon>
        <taxon>Striga</taxon>
    </lineage>
</organism>
<dbReference type="Pfam" id="PF08880">
    <property type="entry name" value="QLQ"/>
    <property type="match status" value="1"/>
</dbReference>
<keyword evidence="3 4" id="KW-0539">Nucleus</keyword>
<evidence type="ECO:0000256" key="4">
    <source>
        <dbReference type="PROSITE-ProRule" id="PRU01002"/>
    </source>
</evidence>
<keyword evidence="5" id="KW-0010">Activator</keyword>
<evidence type="ECO:0000313" key="9">
    <source>
        <dbReference type="EMBL" id="CAA0809071.1"/>
    </source>
</evidence>
<keyword evidence="5" id="KW-0805">Transcription regulation</keyword>
<dbReference type="PANTHER" id="PTHR31602">
    <property type="entry name" value="GROWTH-REGULATING FACTOR 5"/>
    <property type="match status" value="1"/>
</dbReference>
<dbReference type="EMBL" id="CACSLK010003174">
    <property type="protein sequence ID" value="CAA0809071.1"/>
    <property type="molecule type" value="Genomic_DNA"/>
</dbReference>
<reference evidence="9" key="1">
    <citation type="submission" date="2019-12" db="EMBL/GenBank/DDBJ databases">
        <authorList>
            <person name="Scholes J."/>
        </authorList>
    </citation>
    <scope>NUCLEOTIDE SEQUENCE</scope>
</reference>
<feature type="short sequence motif" description="Bipartite nuclear localization signal" evidence="4">
    <location>
        <begin position="210"/>
        <end position="220"/>
    </location>
</feature>
<feature type="domain" description="QLQ" evidence="7">
    <location>
        <begin position="139"/>
        <end position="174"/>
    </location>
</feature>
<evidence type="ECO:0000256" key="6">
    <source>
        <dbReference type="SAM" id="MobiDB-lite"/>
    </source>
</evidence>
<dbReference type="GO" id="GO:0006351">
    <property type="term" value="P:DNA-templated transcription"/>
    <property type="evidence" value="ECO:0007669"/>
    <property type="project" value="UniProtKB-UniRule"/>
</dbReference>
<evidence type="ECO:0000313" key="10">
    <source>
        <dbReference type="Proteomes" id="UP001153555"/>
    </source>
</evidence>
<evidence type="ECO:0000256" key="3">
    <source>
        <dbReference type="ARBA" id="ARBA00023242"/>
    </source>
</evidence>
<comment type="domain">
    <text evidence="5">The QLQ domain and WRC domain may be involved in protein-protein interaction and DNA-binding, respectively.</text>
</comment>
<dbReference type="OrthoDB" id="1927209at2759"/>
<dbReference type="GO" id="GO:0006355">
    <property type="term" value="P:regulation of DNA-templated transcription"/>
    <property type="evidence" value="ECO:0007669"/>
    <property type="project" value="InterPro"/>
</dbReference>
<dbReference type="PANTHER" id="PTHR31602:SF42">
    <property type="entry name" value="GROWTH-REGULATING FACTOR 2"/>
    <property type="match status" value="1"/>
</dbReference>
<feature type="short sequence motif" description="Bipartite nuclear localization signal" evidence="4">
    <location>
        <begin position="238"/>
        <end position="245"/>
    </location>
</feature>
<dbReference type="GO" id="GO:0005524">
    <property type="term" value="F:ATP binding"/>
    <property type="evidence" value="ECO:0007669"/>
    <property type="project" value="UniProtKB-UniRule"/>
</dbReference>
<comment type="similarity">
    <text evidence="2 5">Belongs to the GRF family.</text>
</comment>
<accession>A0A9N7R3M4</accession>
<sequence length="436" mass="46849">MDFGLVDMSSATSSAPNNGGGLFGLDITNGADEACNNKRRQLCRLGLSKRDRAVSVNKDDFRDFKKTTAKISSVQRSDGCDLADGHQQMLSFSSPMSSQSAALSSYQQTPSGFTRNSGNGCSGLVDMQEGVVLSNVRRPFTPSQWMELEHQALIYKYITANVPIPSYLLNPIRKAFESVGVLGFPGFGSGALGWYGLEVGYGSTDPEPGRCRRTDGKKWRCSREVVADQKYCERHINRGRHRSRKPVEGQSAPLSTTTNNNNNNNNHHPSGIPNINRGTAENKDGPLYQKDEAHKSKEDEFGLVCSDSLLNPLNQTSSLLNFKTLYNNNKLQDETSKHPLRQFINSWPQGTHANLSMGLGLGLVPAVGGPLGEALGECQGVVKPMDKWEEGSSPTGVLQIGAFGCLSNSSAGSSPRAGPCGGMFGPGLAGSSLPTV</sequence>
<evidence type="ECO:0000256" key="5">
    <source>
        <dbReference type="RuleBase" id="RU367127"/>
    </source>
</evidence>
<comment type="function">
    <text evidence="5">Transcription activator.</text>
</comment>
<comment type="caution">
    <text evidence="9">The sequence shown here is derived from an EMBL/GenBank/DDBJ whole genome shotgun (WGS) entry which is preliminary data.</text>
</comment>